<evidence type="ECO:0000313" key="1">
    <source>
        <dbReference type="EMBL" id="AEI64568.1"/>
    </source>
</evidence>
<protein>
    <submittedName>
        <fullName evidence="1">Uncharacterized protein</fullName>
    </submittedName>
</protein>
<name>F8CAB1_MYXFH</name>
<dbReference type="KEGG" id="mfu:LILAB_13305"/>
<proteinExistence type="predicted"/>
<dbReference type="Proteomes" id="UP000000488">
    <property type="component" value="Chromosome"/>
</dbReference>
<organism evidence="1 2">
    <name type="scientific">Myxococcus fulvus (strain ATCC BAA-855 / HW-1)</name>
    <dbReference type="NCBI Taxonomy" id="483219"/>
    <lineage>
        <taxon>Bacteria</taxon>
        <taxon>Pseudomonadati</taxon>
        <taxon>Myxococcota</taxon>
        <taxon>Myxococcia</taxon>
        <taxon>Myxococcales</taxon>
        <taxon>Cystobacterineae</taxon>
        <taxon>Myxococcaceae</taxon>
        <taxon>Myxococcus</taxon>
    </lineage>
</organism>
<dbReference type="EMBL" id="CP002830">
    <property type="protein sequence ID" value="AEI64568.1"/>
    <property type="molecule type" value="Genomic_DNA"/>
</dbReference>
<dbReference type="AlphaFoldDB" id="F8CAB1"/>
<sequence>MVMPREELLERRGFAKRDVRSKAYWADGKRGR</sequence>
<evidence type="ECO:0000313" key="2">
    <source>
        <dbReference type="Proteomes" id="UP000000488"/>
    </source>
</evidence>
<gene>
    <name evidence="1" type="ordered locus">LILAB_13305</name>
</gene>
<reference evidence="1 2" key="1">
    <citation type="journal article" date="2011" name="J. Bacteriol.">
        <title>Genome sequence of the halotolerant marine bacterium Myxococcus fulvus HW-1.</title>
        <authorList>
            <person name="Li Z.F."/>
            <person name="Li X."/>
            <person name="Liu H."/>
            <person name="Liu X."/>
            <person name="Han K."/>
            <person name="Wu Z.H."/>
            <person name="Hu W."/>
            <person name="Li F.F."/>
            <person name="Li Y.Z."/>
        </authorList>
    </citation>
    <scope>NUCLEOTIDE SEQUENCE [LARGE SCALE GENOMIC DNA]</scope>
    <source>
        <strain evidence="2">ATCC BAA-855 / HW-1</strain>
    </source>
</reference>
<dbReference type="HOGENOM" id="CLU_3390387_0_0_7"/>
<accession>F8CAB1</accession>